<sequence>MMKGVARFLYHFERGWKQLGSVAS</sequence>
<accession>A0A0A8Z6K9</accession>
<dbReference type="AlphaFoldDB" id="A0A0A8Z6K9"/>
<organism evidence="1">
    <name type="scientific">Arundo donax</name>
    <name type="common">Giant reed</name>
    <name type="synonym">Donax arundinaceus</name>
    <dbReference type="NCBI Taxonomy" id="35708"/>
    <lineage>
        <taxon>Eukaryota</taxon>
        <taxon>Viridiplantae</taxon>
        <taxon>Streptophyta</taxon>
        <taxon>Embryophyta</taxon>
        <taxon>Tracheophyta</taxon>
        <taxon>Spermatophyta</taxon>
        <taxon>Magnoliopsida</taxon>
        <taxon>Liliopsida</taxon>
        <taxon>Poales</taxon>
        <taxon>Poaceae</taxon>
        <taxon>PACMAD clade</taxon>
        <taxon>Arundinoideae</taxon>
        <taxon>Arundineae</taxon>
        <taxon>Arundo</taxon>
    </lineage>
</organism>
<proteinExistence type="predicted"/>
<name>A0A0A8Z6K9_ARUDO</name>
<reference evidence="1" key="1">
    <citation type="submission" date="2014-09" db="EMBL/GenBank/DDBJ databases">
        <authorList>
            <person name="Magalhaes I.L.F."/>
            <person name="Oliveira U."/>
            <person name="Santos F.R."/>
            <person name="Vidigal T.H.D.A."/>
            <person name="Brescovit A.D."/>
            <person name="Santos A.J."/>
        </authorList>
    </citation>
    <scope>NUCLEOTIDE SEQUENCE</scope>
    <source>
        <tissue evidence="1">Shoot tissue taken approximately 20 cm above the soil surface</tissue>
    </source>
</reference>
<evidence type="ECO:0000313" key="1">
    <source>
        <dbReference type="EMBL" id="JAD35024.1"/>
    </source>
</evidence>
<protein>
    <submittedName>
        <fullName evidence="1">Uncharacterized protein</fullName>
    </submittedName>
</protein>
<reference evidence="1" key="2">
    <citation type="journal article" date="2015" name="Data Brief">
        <title>Shoot transcriptome of the giant reed, Arundo donax.</title>
        <authorList>
            <person name="Barrero R.A."/>
            <person name="Guerrero F.D."/>
            <person name="Moolhuijzen P."/>
            <person name="Goolsby J.A."/>
            <person name="Tidwell J."/>
            <person name="Bellgard S.E."/>
            <person name="Bellgard M.I."/>
        </authorList>
    </citation>
    <scope>NUCLEOTIDE SEQUENCE</scope>
    <source>
        <tissue evidence="1">Shoot tissue taken approximately 20 cm above the soil surface</tissue>
    </source>
</reference>
<dbReference type="EMBL" id="GBRH01262871">
    <property type="protein sequence ID" value="JAD35024.1"/>
    <property type="molecule type" value="Transcribed_RNA"/>
</dbReference>